<comment type="similarity">
    <text evidence="1">Belongs to the LysR transcriptional regulatory family.</text>
</comment>
<evidence type="ECO:0000259" key="5">
    <source>
        <dbReference type="PROSITE" id="PS50931"/>
    </source>
</evidence>
<keyword evidence="2" id="KW-0805">Transcription regulation</keyword>
<dbReference type="PANTHER" id="PTHR30537:SF72">
    <property type="entry name" value="LYSR FAMILY TRANSCRIPTIONAL REGULATOR"/>
    <property type="match status" value="1"/>
</dbReference>
<dbReference type="PROSITE" id="PS50931">
    <property type="entry name" value="HTH_LYSR"/>
    <property type="match status" value="1"/>
</dbReference>
<evidence type="ECO:0000313" key="7">
    <source>
        <dbReference type="Proteomes" id="UP000017142"/>
    </source>
</evidence>
<dbReference type="AlphaFoldDB" id="A0AAV3K6S3"/>
<keyword evidence="4" id="KW-0804">Transcription</keyword>
<dbReference type="SUPFAM" id="SSF53850">
    <property type="entry name" value="Periplasmic binding protein-like II"/>
    <property type="match status" value="1"/>
</dbReference>
<dbReference type="GO" id="GO:0043565">
    <property type="term" value="F:sequence-specific DNA binding"/>
    <property type="evidence" value="ECO:0007669"/>
    <property type="project" value="TreeGrafter"/>
</dbReference>
<protein>
    <submittedName>
        <fullName evidence="6">Substrate-binding transcriptional regulator, LysR family</fullName>
    </submittedName>
</protein>
<dbReference type="Gene3D" id="3.40.190.290">
    <property type="match status" value="1"/>
</dbReference>
<accession>A0AAV3K6S3</accession>
<evidence type="ECO:0000256" key="1">
    <source>
        <dbReference type="ARBA" id="ARBA00009437"/>
    </source>
</evidence>
<gene>
    <name evidence="6" type="ORF">A544_3222</name>
</gene>
<keyword evidence="3" id="KW-0238">DNA-binding</keyword>
<dbReference type="InterPro" id="IPR058163">
    <property type="entry name" value="LysR-type_TF_proteobact-type"/>
</dbReference>
<dbReference type="InterPro" id="IPR005119">
    <property type="entry name" value="LysR_subst-bd"/>
</dbReference>
<dbReference type="Gene3D" id="1.10.10.10">
    <property type="entry name" value="Winged helix-like DNA-binding domain superfamily/Winged helix DNA-binding domain"/>
    <property type="match status" value="1"/>
</dbReference>
<dbReference type="GO" id="GO:0006351">
    <property type="term" value="P:DNA-templated transcription"/>
    <property type="evidence" value="ECO:0007669"/>
    <property type="project" value="TreeGrafter"/>
</dbReference>
<dbReference type="GO" id="GO:0003700">
    <property type="term" value="F:DNA-binding transcription factor activity"/>
    <property type="evidence" value="ECO:0007669"/>
    <property type="project" value="InterPro"/>
</dbReference>
<dbReference type="CDD" id="cd08422">
    <property type="entry name" value="PBP2_CrgA_like"/>
    <property type="match status" value="1"/>
</dbReference>
<evidence type="ECO:0000256" key="2">
    <source>
        <dbReference type="ARBA" id="ARBA00023015"/>
    </source>
</evidence>
<dbReference type="PANTHER" id="PTHR30537">
    <property type="entry name" value="HTH-TYPE TRANSCRIPTIONAL REGULATOR"/>
    <property type="match status" value="1"/>
</dbReference>
<organism evidence="6 7">
    <name type="scientific">Dickeya solani D s0432-1</name>
    <dbReference type="NCBI Taxonomy" id="1231725"/>
    <lineage>
        <taxon>Bacteria</taxon>
        <taxon>Pseudomonadati</taxon>
        <taxon>Pseudomonadota</taxon>
        <taxon>Gammaproteobacteria</taxon>
        <taxon>Enterobacterales</taxon>
        <taxon>Pectobacteriaceae</taxon>
        <taxon>Dickeya</taxon>
    </lineage>
</organism>
<dbReference type="Proteomes" id="UP000017142">
    <property type="component" value="Unassembled WGS sequence"/>
</dbReference>
<dbReference type="Pfam" id="PF00126">
    <property type="entry name" value="HTH_1"/>
    <property type="match status" value="1"/>
</dbReference>
<dbReference type="Pfam" id="PF03466">
    <property type="entry name" value="LysR_substrate"/>
    <property type="match status" value="1"/>
</dbReference>
<dbReference type="EMBL" id="AMWE01000004">
    <property type="protein sequence ID" value="ERO56657.1"/>
    <property type="molecule type" value="Genomic_DNA"/>
</dbReference>
<dbReference type="SUPFAM" id="SSF46785">
    <property type="entry name" value="Winged helix' DNA-binding domain"/>
    <property type="match status" value="1"/>
</dbReference>
<evidence type="ECO:0000256" key="4">
    <source>
        <dbReference type="ARBA" id="ARBA00023163"/>
    </source>
</evidence>
<dbReference type="InterPro" id="IPR000847">
    <property type="entry name" value="LysR_HTH_N"/>
</dbReference>
<sequence length="331" mass="36101">MFGIYPSTVYEETVMEVSRHVRSIMTFVEAADNGSFAATARQLGISAAAVSKNIAGLEQVLGVRLLNRTTRRVTLTEEGAAFLSQARVALNALENAVDTIAVGKQETSGHVRISTSTAFGREHVIPALPGLMARYPALTLEVDFDDRITDLIHDGYDLAIRGGRIVDSSLISRPVCRMNTILVASPDYLSSHGEPNHPEELKNHKLIARRFLGGRVSPWGFRDKDGSFSTFDPEPAALTLSAPEALVEAACAGVGIAQVGAHIALKKLISGELKIVMFEQHDPGNYEMVIQYPHRALIAPRVRVTIEYLLEAFGQDGCLTFSYDDLATFIY</sequence>
<proteinExistence type="inferred from homology"/>
<comment type="caution">
    <text evidence="6">The sequence shown here is derived from an EMBL/GenBank/DDBJ whole genome shotgun (WGS) entry which is preliminary data.</text>
</comment>
<evidence type="ECO:0000313" key="6">
    <source>
        <dbReference type="EMBL" id="ERO56657.1"/>
    </source>
</evidence>
<feature type="domain" description="HTH lysR-type" evidence="5">
    <location>
        <begin position="22"/>
        <end position="76"/>
    </location>
</feature>
<evidence type="ECO:0000256" key="3">
    <source>
        <dbReference type="ARBA" id="ARBA00023125"/>
    </source>
</evidence>
<dbReference type="InterPro" id="IPR036390">
    <property type="entry name" value="WH_DNA-bd_sf"/>
</dbReference>
<reference evidence="7" key="1">
    <citation type="journal article" date="2013" name="Diversity">
        <title>Genome Sequence of Dickeya solani, a New soft Rot Pathogen of Potato, Suggests its Emergence May Be Related to a Novel Combination of Non-Ribosomal Peptide/Polyketide Synthetase Clusters.</title>
        <authorList>
            <person name="Garlant L."/>
            <person name="Koskinen P."/>
            <person name="Rouhiainen L."/>
            <person name="Laine P."/>
            <person name="Paulin L."/>
            <person name="Auvinen P."/>
            <person name="Holm L."/>
            <person name="Pirhonen M."/>
        </authorList>
    </citation>
    <scope>NUCLEOTIDE SEQUENCE [LARGE SCALE GENOMIC DNA]</scope>
    <source>
        <strain evidence="7">D s0432-1</strain>
    </source>
</reference>
<dbReference type="InterPro" id="IPR036388">
    <property type="entry name" value="WH-like_DNA-bd_sf"/>
</dbReference>
<dbReference type="FunFam" id="1.10.10.10:FF:000001">
    <property type="entry name" value="LysR family transcriptional regulator"/>
    <property type="match status" value="1"/>
</dbReference>
<name>A0AAV3K6S3_9GAMM</name>